<dbReference type="GO" id="GO:0031956">
    <property type="term" value="F:medium-chain fatty acid-CoA ligase activity"/>
    <property type="evidence" value="ECO:0007669"/>
    <property type="project" value="TreeGrafter"/>
</dbReference>
<dbReference type="PANTHER" id="PTHR43201:SF5">
    <property type="entry name" value="MEDIUM-CHAIN ACYL-COA LIGASE ACSF2, MITOCHONDRIAL"/>
    <property type="match status" value="1"/>
</dbReference>
<dbReference type="NCBIfam" id="NF005877">
    <property type="entry name" value="PRK07824.1"/>
    <property type="match status" value="1"/>
</dbReference>
<organism evidence="5 6">
    <name type="scientific">Lolliginicoccus lacisalsi</name>
    <dbReference type="NCBI Taxonomy" id="2742202"/>
    <lineage>
        <taxon>Bacteria</taxon>
        <taxon>Bacillati</taxon>
        <taxon>Actinomycetota</taxon>
        <taxon>Actinomycetes</taxon>
        <taxon>Mycobacteriales</taxon>
        <taxon>Hoyosellaceae</taxon>
        <taxon>Lolliginicoccus</taxon>
    </lineage>
</organism>
<sequence>MTAPVALPVPAGSGVLGILDDLAAALSGSATWLPVPLDDEREASRIQDAMAGHVLPTDQHTAFVVATSGTTGIPKGAMLSPLALHASIASTHARLGGPGRWLLALPPHHVAGLQVLLRSLVAGTTPEVLDVTRGFSTEAFAEATERMLAGPGPCYTSLVPGQVRKILEDARARAALIGLDAVLVGGAALPHSVRDAALAAGAPLVRTYGMSETCGGCVYDSIPLDGVKTRIDDGRIILGGATLAHGYLNAPGHPAFAEPGWFRTDDAGELNGGLLTVTGRLDEAITSGGLTVVPQVVERALGTHPAIAECAVVGIDDEQLGQRVAVAVLVRPGLPEPTLEQVRAHVAGQLGAHAAPRELHIVTALPHRGPGKIDRRALREQLAGESPQQTR</sequence>
<dbReference type="SUPFAM" id="SSF56801">
    <property type="entry name" value="Acetyl-CoA synthetase-like"/>
    <property type="match status" value="1"/>
</dbReference>
<evidence type="ECO:0000313" key="6">
    <source>
        <dbReference type="Proteomes" id="UP000642993"/>
    </source>
</evidence>
<dbReference type="EC" id="6.2.1.26" evidence="5"/>
<dbReference type="Gene3D" id="3.40.50.12780">
    <property type="entry name" value="N-terminal domain of ligase-like"/>
    <property type="match status" value="1"/>
</dbReference>
<comment type="similarity">
    <text evidence="1">Belongs to the ATP-dependent AMP-binding enzyme family.</text>
</comment>
<feature type="domain" description="AMP-dependent synthetase/ligase" evidence="3">
    <location>
        <begin position="52"/>
        <end position="225"/>
    </location>
</feature>
<name>A0A927PN73_9ACTN</name>
<reference evidence="5" key="1">
    <citation type="submission" date="2020-09" db="EMBL/GenBank/DDBJ databases">
        <title>Hoyosella lacisalsi sp. nov., a halotolerant actinobacterium isolated from soil of Lake Gudzhirganskoe.</title>
        <authorList>
            <person name="Yang Q."/>
            <person name="Guo P.Y."/>
            <person name="Liu S.W."/>
            <person name="Li F.N."/>
            <person name="Sun C.H."/>
        </authorList>
    </citation>
    <scope>NUCLEOTIDE SEQUENCE</scope>
    <source>
        <strain evidence="5">G463</strain>
    </source>
</reference>
<comment type="caution">
    <text evidence="5">The sequence shown here is derived from an EMBL/GenBank/DDBJ whole genome shotgun (WGS) entry which is preliminary data.</text>
</comment>
<proteinExistence type="inferred from homology"/>
<dbReference type="PANTHER" id="PTHR43201">
    <property type="entry name" value="ACYL-COA SYNTHETASE"/>
    <property type="match status" value="1"/>
</dbReference>
<dbReference type="InterPro" id="IPR042099">
    <property type="entry name" value="ANL_N_sf"/>
</dbReference>
<keyword evidence="2 5" id="KW-0436">Ligase</keyword>
<dbReference type="GO" id="GO:0008756">
    <property type="term" value="F:o-succinylbenzoate-CoA ligase activity"/>
    <property type="evidence" value="ECO:0007669"/>
    <property type="project" value="UniProtKB-EC"/>
</dbReference>
<dbReference type="GO" id="GO:0006631">
    <property type="term" value="P:fatty acid metabolic process"/>
    <property type="evidence" value="ECO:0007669"/>
    <property type="project" value="TreeGrafter"/>
</dbReference>
<dbReference type="EMBL" id="JACYWE010000007">
    <property type="protein sequence ID" value="MBD8507336.1"/>
    <property type="molecule type" value="Genomic_DNA"/>
</dbReference>
<protein>
    <submittedName>
        <fullName evidence="5">O-succinylbenzoate--CoA ligase</fullName>
        <ecNumber evidence="5">6.2.1.26</ecNumber>
    </submittedName>
</protein>
<dbReference type="PROSITE" id="PS00455">
    <property type="entry name" value="AMP_BINDING"/>
    <property type="match status" value="1"/>
</dbReference>
<evidence type="ECO:0000256" key="2">
    <source>
        <dbReference type="ARBA" id="ARBA00022598"/>
    </source>
</evidence>
<accession>A0A927PN73</accession>
<dbReference type="Pfam" id="PF13193">
    <property type="entry name" value="AMP-binding_C"/>
    <property type="match status" value="1"/>
</dbReference>
<feature type="domain" description="AMP-binding enzyme C-terminal" evidence="4">
    <location>
        <begin position="297"/>
        <end position="372"/>
    </location>
</feature>
<dbReference type="InterPro" id="IPR045851">
    <property type="entry name" value="AMP-bd_C_sf"/>
</dbReference>
<evidence type="ECO:0000256" key="1">
    <source>
        <dbReference type="ARBA" id="ARBA00006432"/>
    </source>
</evidence>
<evidence type="ECO:0000259" key="3">
    <source>
        <dbReference type="Pfam" id="PF00501"/>
    </source>
</evidence>
<evidence type="ECO:0000313" key="5">
    <source>
        <dbReference type="EMBL" id="MBD8507336.1"/>
    </source>
</evidence>
<keyword evidence="6" id="KW-1185">Reference proteome</keyword>
<dbReference type="RefSeq" id="WP_192039769.1">
    <property type="nucleotide sequence ID" value="NZ_JACYWE010000007.1"/>
</dbReference>
<gene>
    <name evidence="5" type="ORF">HT102_12660</name>
</gene>
<evidence type="ECO:0000259" key="4">
    <source>
        <dbReference type="Pfam" id="PF13193"/>
    </source>
</evidence>
<dbReference type="AlphaFoldDB" id="A0A927PN73"/>
<dbReference type="Proteomes" id="UP000642993">
    <property type="component" value="Unassembled WGS sequence"/>
</dbReference>
<dbReference type="Pfam" id="PF00501">
    <property type="entry name" value="AMP-binding"/>
    <property type="match status" value="1"/>
</dbReference>
<dbReference type="InterPro" id="IPR020845">
    <property type="entry name" value="AMP-binding_CS"/>
</dbReference>
<dbReference type="InterPro" id="IPR000873">
    <property type="entry name" value="AMP-dep_synth/lig_dom"/>
</dbReference>
<dbReference type="InterPro" id="IPR025110">
    <property type="entry name" value="AMP-bd_C"/>
</dbReference>
<dbReference type="Gene3D" id="3.30.300.30">
    <property type="match status" value="1"/>
</dbReference>